<accession>A0A251XUA4</accession>
<protein>
    <recommendedName>
        <fullName evidence="3">MarR family transcriptional regulator</fullName>
    </recommendedName>
</protein>
<proteinExistence type="predicted"/>
<dbReference type="AlphaFoldDB" id="A0A251XUA4"/>
<organism evidence="1 2">
    <name type="scientific">Clavibacter michiganensis</name>
    <dbReference type="NCBI Taxonomy" id="28447"/>
    <lineage>
        <taxon>Bacteria</taxon>
        <taxon>Bacillati</taxon>
        <taxon>Actinomycetota</taxon>
        <taxon>Actinomycetes</taxon>
        <taxon>Micrococcales</taxon>
        <taxon>Microbacteriaceae</taxon>
        <taxon>Clavibacter</taxon>
    </lineage>
</organism>
<name>A0A251XUA4_9MICO</name>
<dbReference type="Proteomes" id="UP000195106">
    <property type="component" value="Unassembled WGS sequence"/>
</dbReference>
<dbReference type="EMBL" id="MDHJ01000001">
    <property type="protein sequence ID" value="OUE09075.1"/>
    <property type="molecule type" value="Genomic_DNA"/>
</dbReference>
<comment type="caution">
    <text evidence="1">The sequence shown here is derived from an EMBL/GenBank/DDBJ whole genome shotgun (WGS) entry which is preliminary data.</text>
</comment>
<evidence type="ECO:0000313" key="1">
    <source>
        <dbReference type="EMBL" id="OUE09075.1"/>
    </source>
</evidence>
<reference evidence="1 2" key="1">
    <citation type="submission" date="2016-08" db="EMBL/GenBank/DDBJ databases">
        <title>Genome sequence of Clavibacter michiganensis spp. strain CASJ009.</title>
        <authorList>
            <person name="Thapa S.P."/>
            <person name="Coaker G."/>
        </authorList>
    </citation>
    <scope>NUCLEOTIDE SEQUENCE [LARGE SCALE GENOMIC DNA]</scope>
    <source>
        <strain evidence="1">CASJ009</strain>
    </source>
</reference>
<evidence type="ECO:0008006" key="3">
    <source>
        <dbReference type="Google" id="ProtNLM"/>
    </source>
</evidence>
<sequence>MTDPTPAHARLADAMITLSERIDVSVDPSWDGLTGVQILILRRLDGAERMDRASLALDTRTARAATVPSLASLMHKGFVQESEDEAGSYLHLTDAGRGLLLRVRAARAGWLERAAREARPPVRGDDLTRVASLLDHLASAELD</sequence>
<dbReference type="InterPro" id="IPR036388">
    <property type="entry name" value="WH-like_DNA-bd_sf"/>
</dbReference>
<dbReference type="SUPFAM" id="SSF46785">
    <property type="entry name" value="Winged helix' DNA-binding domain"/>
    <property type="match status" value="1"/>
</dbReference>
<evidence type="ECO:0000313" key="2">
    <source>
        <dbReference type="Proteomes" id="UP000195106"/>
    </source>
</evidence>
<dbReference type="InterPro" id="IPR036390">
    <property type="entry name" value="WH_DNA-bd_sf"/>
</dbReference>
<dbReference type="Gene3D" id="1.10.10.10">
    <property type="entry name" value="Winged helix-like DNA-binding domain superfamily/Winged helix DNA-binding domain"/>
    <property type="match status" value="1"/>
</dbReference>
<gene>
    <name evidence="1" type="ORF">CMsap09_09035</name>
</gene>